<evidence type="ECO:0000313" key="2">
    <source>
        <dbReference type="Proteomes" id="UP001164459"/>
    </source>
</evidence>
<dbReference type="Proteomes" id="UP001164459">
    <property type="component" value="Chromosome"/>
</dbReference>
<organism evidence="1 2">
    <name type="scientific">Nannocystis punicea</name>
    <dbReference type="NCBI Taxonomy" id="2995304"/>
    <lineage>
        <taxon>Bacteria</taxon>
        <taxon>Pseudomonadati</taxon>
        <taxon>Myxococcota</taxon>
        <taxon>Polyangia</taxon>
        <taxon>Nannocystales</taxon>
        <taxon>Nannocystaceae</taxon>
        <taxon>Nannocystis</taxon>
    </lineage>
</organism>
<gene>
    <name evidence="1" type="ORF">O0S08_10575</name>
</gene>
<accession>A0ABY7HBE1</accession>
<keyword evidence="2" id="KW-1185">Reference proteome</keyword>
<evidence type="ECO:0000313" key="1">
    <source>
        <dbReference type="EMBL" id="WAS96591.1"/>
    </source>
</evidence>
<sequence length="657" mass="66860">MSLEKWRRLHELEQAIREEFADTGCPTARCPAGPRVHLVFCHFGALVEPDRSLDSWRFATIDAYKAAAPKPREARVAADFLAAHFLWVRARDVRLDELPKLEQPVAPAAADGGTLVHFQDASFDRTEVKAKVGAPARIDDFALVYRSSQGSSAGQGSGATAGAVAGAGAAAGVASGAATGAGGAAAGAATGAAVGTCTGGAAAGAGTGAAAGAAGAAAGTGAAGAAAGAAAGTGAAGAAAGAAAGTGAAGAVAGAAAGTGAAGAAGTGAAGEDATGIPRRRRLCLSVPGSAGEHKDVDVAGATVEASLLYPVPTQHNELRLLSVSPGFQFEVGGTAVGATDPWTESTRAFTVAQRGQRLEERSSSTYVGKVVSSQWGVGIAKYASEGTDTTELANRHACDLGDSRVKVFKALRNVEGGCESVATYDGPKISWGINQWTLPSVTGELWQILAFIYDFYPEAFARRFSYYGIGLWFASRAATWTAHGTYRDVLVYRLPCCGPQTRAAIDAVFAAGGAAAGATAEAQAQTSDTPPAPMRGIAQALRLTRRATTSIAMCHVFTTAGADEDIQKAQAQWMSYRISSTRPVGKTIGDVIDLFLRSLGSNMSATARLNTAVASLGDEYSPEQVQSLLGETFSDDGASGGWIDWPTRCRDAGKST</sequence>
<protein>
    <submittedName>
        <fullName evidence="1">Uncharacterized protein</fullName>
    </submittedName>
</protein>
<reference evidence="1" key="1">
    <citation type="submission" date="2022-11" db="EMBL/GenBank/DDBJ databases">
        <title>Minimal conservation of predation-associated metabolite biosynthetic gene clusters underscores biosynthetic potential of Myxococcota including descriptions for ten novel species: Archangium lansinium sp. nov., Myxococcus landrumus sp. nov., Nannocystis bai.</title>
        <authorList>
            <person name="Ahearne A."/>
            <person name="Stevens C."/>
            <person name="Dowd S."/>
        </authorList>
    </citation>
    <scope>NUCLEOTIDE SEQUENCE</scope>
    <source>
        <strain evidence="1">Fl3</strain>
    </source>
</reference>
<dbReference type="EMBL" id="CP114040">
    <property type="protein sequence ID" value="WAS96591.1"/>
    <property type="molecule type" value="Genomic_DNA"/>
</dbReference>
<name>A0ABY7HBE1_9BACT</name>
<proteinExistence type="predicted"/>
<dbReference type="RefSeq" id="WP_269038957.1">
    <property type="nucleotide sequence ID" value="NZ_CP114040.1"/>
</dbReference>